<accession>C5BWW1</accession>
<dbReference type="KEGG" id="bcv:Bcav_2529"/>
<dbReference type="AlphaFoldDB" id="C5BWW1"/>
<dbReference type="eggNOG" id="COG3600">
    <property type="taxonomic scope" value="Bacteria"/>
</dbReference>
<organism evidence="2 3">
    <name type="scientific">Beutenbergia cavernae (strain ATCC BAA-8 / DSM 12333 / CCUG 43141 / JCM 11478 / NBRC 16432 / NCIMB 13614 / HKI 0122)</name>
    <dbReference type="NCBI Taxonomy" id="471853"/>
    <lineage>
        <taxon>Bacteria</taxon>
        <taxon>Bacillati</taxon>
        <taxon>Actinomycetota</taxon>
        <taxon>Actinomycetes</taxon>
        <taxon>Micrococcales</taxon>
        <taxon>Beutenbergiaceae</taxon>
        <taxon>Beutenbergia</taxon>
    </lineage>
</organism>
<evidence type="ECO:0000313" key="2">
    <source>
        <dbReference type="EMBL" id="ACQ80777.1"/>
    </source>
</evidence>
<gene>
    <name evidence="2" type="ordered locus">Bcav_2529</name>
</gene>
<dbReference type="EMBL" id="CP001618">
    <property type="protein sequence ID" value="ACQ80777.1"/>
    <property type="molecule type" value="Genomic_DNA"/>
</dbReference>
<dbReference type="OrthoDB" id="9799173at2"/>
<dbReference type="Pfam" id="PF13274">
    <property type="entry name" value="SocA_Panacea"/>
    <property type="match status" value="1"/>
</dbReference>
<reference evidence="2 3" key="1">
    <citation type="journal article" date="2009" name="Stand. Genomic Sci.">
        <title>Complete genome sequence of Beutenbergia cavernae type strain (HKI 0122).</title>
        <authorList>
            <person name="Land M."/>
            <person name="Pukall R."/>
            <person name="Abt B."/>
            <person name="Goker M."/>
            <person name="Rohde M."/>
            <person name="Glavina Del Rio T."/>
            <person name="Tice H."/>
            <person name="Copeland A."/>
            <person name="Cheng J.F."/>
            <person name="Lucas S."/>
            <person name="Chen F."/>
            <person name="Nolan M."/>
            <person name="Bruce D."/>
            <person name="Goodwin L."/>
            <person name="Pitluck S."/>
            <person name="Ivanova N."/>
            <person name="Mavromatis K."/>
            <person name="Ovchinnikova G."/>
            <person name="Pati A."/>
            <person name="Chen A."/>
            <person name="Palaniappan K."/>
            <person name="Hauser L."/>
            <person name="Chang Y.J."/>
            <person name="Jefferies C.C."/>
            <person name="Saunders E."/>
            <person name="Brettin T."/>
            <person name="Detter J.C."/>
            <person name="Han C."/>
            <person name="Chain P."/>
            <person name="Bristow J."/>
            <person name="Eisen J.A."/>
            <person name="Markowitz V."/>
            <person name="Hugenholtz P."/>
            <person name="Kyrpides N.C."/>
            <person name="Klenk H.P."/>
            <person name="Lapidus A."/>
        </authorList>
    </citation>
    <scope>NUCLEOTIDE SEQUENCE [LARGE SCALE GENOMIC DNA]</scope>
    <source>
        <strain evidence="3">ATCC BAA-8 / DSM 12333 / NBRC 16432</strain>
    </source>
</reference>
<dbReference type="HOGENOM" id="CLU_110683_0_1_11"/>
<proteinExistence type="predicted"/>
<dbReference type="STRING" id="471853.Bcav_2529"/>
<evidence type="ECO:0000313" key="3">
    <source>
        <dbReference type="Proteomes" id="UP000007962"/>
    </source>
</evidence>
<evidence type="ECO:0000259" key="1">
    <source>
        <dbReference type="Pfam" id="PF13274"/>
    </source>
</evidence>
<keyword evidence="3" id="KW-1185">Reference proteome</keyword>
<dbReference type="RefSeq" id="WP_015883017.1">
    <property type="nucleotide sequence ID" value="NC_012669.1"/>
</dbReference>
<name>C5BWW1_BEUC1</name>
<dbReference type="InterPro" id="IPR025272">
    <property type="entry name" value="SocA_Panacea"/>
</dbReference>
<dbReference type="Proteomes" id="UP000007962">
    <property type="component" value="Chromosome"/>
</dbReference>
<feature type="domain" description="Antitoxin SocA-like Panacea" evidence="1">
    <location>
        <begin position="23"/>
        <end position="114"/>
    </location>
</feature>
<sequence length="150" mass="16922">MATVHDVAAHILAKQGGMTAMKLQKLVYYSYAWHLVWEERELFDAPIQAWANGPVIYDLYRHHRGQFHVSTWPLGDAEALDTGERESIDIVLGFYSDKTAHELSELTHSEAPWQDARGDLPAGSRSSTQITTTSIFDYYDSLTHAAAERV</sequence>
<protein>
    <recommendedName>
        <fullName evidence="1">Antitoxin SocA-like Panacea domain-containing protein</fullName>
    </recommendedName>
</protein>